<sequence length="311" mass="35540">MERFSRTPHDAIFRQMLAQKEVARDFLQLYLPAQFLSICDLNTLQLASGSFIEEDLRSSYSDILYSLQTQHGAGYIYALIEHQSSPDKLMAFRLMRYTLAAMQRHLDAGHNTLPLVVPILFYHGTVSPWPHTLNWLQLFDLPELAGALYGGDFPLVDLTVMPDNHILRHQRMAMLELLQKHIRQRDLAELQPMLITLLAQGYLTENQINTLISYMLQAGTSEKPGPLIRELAKQSPRHKELLMTIAEWLEEKGRKKGRKEGRQEGLQEGLQEGRREISHSIALKMLACGLEPKMVMELTGLSQEELSSLSH</sequence>
<evidence type="ECO:0000259" key="2">
    <source>
        <dbReference type="Pfam" id="PF04754"/>
    </source>
</evidence>
<dbReference type="InterPro" id="IPR006842">
    <property type="entry name" value="Transposase_31"/>
</dbReference>
<dbReference type="PANTHER" id="PTHR34611:SF2">
    <property type="entry name" value="INACTIVE RECOMBINATION-PROMOTING NUCLEASE-LIKE PROTEIN RPNE-RELATED"/>
    <property type="match status" value="1"/>
</dbReference>
<evidence type="ECO:0000256" key="1">
    <source>
        <dbReference type="ARBA" id="ARBA00009787"/>
    </source>
</evidence>
<gene>
    <name evidence="3" type="ordered locus">KOX_13005</name>
</gene>
<organism evidence="3 4">
    <name type="scientific">Klebsiella michiganensis (strain ATCC 8724 / DSM 4798 / JCM 20051 / NBRC 3318 / NRRL B-199 / KCTC 1686 / BUCSAV 143 / CCM 1901)</name>
    <dbReference type="NCBI Taxonomy" id="1006551"/>
    <lineage>
        <taxon>Bacteria</taxon>
        <taxon>Pseudomonadati</taxon>
        <taxon>Pseudomonadota</taxon>
        <taxon>Gammaproteobacteria</taxon>
        <taxon>Enterobacterales</taxon>
        <taxon>Enterobacteriaceae</taxon>
        <taxon>Klebsiella/Raoultella group</taxon>
        <taxon>Klebsiella</taxon>
    </lineage>
</organism>
<dbReference type="AlphaFoldDB" id="A0A0H3HD30"/>
<dbReference type="Proteomes" id="UP000007843">
    <property type="component" value="Chromosome"/>
</dbReference>
<dbReference type="EMBL" id="CP003218">
    <property type="protein sequence ID" value="AEX04325.1"/>
    <property type="molecule type" value="Genomic_DNA"/>
</dbReference>
<feature type="domain" description="Transposase (putative) YhgA-like" evidence="2">
    <location>
        <begin position="7"/>
        <end position="208"/>
    </location>
</feature>
<evidence type="ECO:0000313" key="3">
    <source>
        <dbReference type="EMBL" id="AEX04325.1"/>
    </source>
</evidence>
<dbReference type="RefSeq" id="WP_014228210.1">
    <property type="nucleotide sequence ID" value="NC_016612.1"/>
</dbReference>
<dbReference type="Pfam" id="PF04754">
    <property type="entry name" value="Transposase_31"/>
    <property type="match status" value="1"/>
</dbReference>
<proteinExistence type="inferred from homology"/>
<dbReference type="HOGENOM" id="CLU_059548_1_0_6"/>
<dbReference type="PATRIC" id="fig|1006551.4.peg.2614"/>
<evidence type="ECO:0000313" key="4">
    <source>
        <dbReference type="Proteomes" id="UP000007843"/>
    </source>
</evidence>
<reference evidence="3 4" key="1">
    <citation type="journal article" date="2012" name="J. Bacteriol.">
        <title>Complete genome sequence of Klebsiella oxytoca KCTC 1686, used in production of 2,3-butanediol.</title>
        <authorList>
            <person name="Shin S.H."/>
            <person name="Kim S."/>
            <person name="Kim J.Y."/>
            <person name="Lee S."/>
            <person name="Um Y."/>
            <person name="Oh M.K."/>
            <person name="Kim Y.R."/>
            <person name="Lee J."/>
            <person name="Yang K.S."/>
        </authorList>
    </citation>
    <scope>NUCLEOTIDE SEQUENCE [LARGE SCALE GENOMIC DNA]</scope>
    <source>
        <strain evidence="4">ATCC 8724 / DSM 4798 / JCM 20051 / NBRC 3318 / NRRL B-199 / KCTC 1686</strain>
    </source>
</reference>
<dbReference type="NCBIfam" id="TIGR01784">
    <property type="entry name" value="T_den_put_tspse"/>
    <property type="match status" value="1"/>
</dbReference>
<protein>
    <submittedName>
        <fullName evidence="3">Putative transposase</fullName>
    </submittedName>
</protein>
<dbReference type="InterPro" id="IPR051699">
    <property type="entry name" value="Rpn/YhgA-like_nuclease"/>
</dbReference>
<dbReference type="GO" id="GO:0006310">
    <property type="term" value="P:DNA recombination"/>
    <property type="evidence" value="ECO:0007669"/>
    <property type="project" value="TreeGrafter"/>
</dbReference>
<dbReference type="InterPro" id="IPR010106">
    <property type="entry name" value="RpnA"/>
</dbReference>
<dbReference type="PANTHER" id="PTHR34611">
    <property type="match status" value="1"/>
</dbReference>
<dbReference type="GO" id="GO:1990238">
    <property type="term" value="F:double-stranded DNA endonuclease activity"/>
    <property type="evidence" value="ECO:0007669"/>
    <property type="project" value="TreeGrafter"/>
</dbReference>
<accession>A0A0H3HD30</accession>
<name>A0A0H3HD30_KLEM8</name>
<dbReference type="KEGG" id="kox:KOX_13005"/>
<comment type="similarity">
    <text evidence="1">Belongs to the Rpn/YhgA-like nuclease family.</text>
</comment>